<gene>
    <name evidence="7" type="ORF">BON22_3150</name>
</gene>
<evidence type="ECO:0000256" key="6">
    <source>
        <dbReference type="ARBA" id="ARBA00048018"/>
    </source>
</evidence>
<name>A0A1V2L7K1_CYBFA</name>
<comment type="catalytic activity">
    <reaction evidence="5">
        <text>glycyl-tRNA(Ala) + H2O = tRNA(Ala) + glycine + H(+)</text>
        <dbReference type="Rhea" id="RHEA:53744"/>
        <dbReference type="Rhea" id="RHEA-COMP:9657"/>
        <dbReference type="Rhea" id="RHEA-COMP:13640"/>
        <dbReference type="ChEBI" id="CHEBI:15377"/>
        <dbReference type="ChEBI" id="CHEBI:15378"/>
        <dbReference type="ChEBI" id="CHEBI:57305"/>
        <dbReference type="ChEBI" id="CHEBI:78442"/>
        <dbReference type="ChEBI" id="CHEBI:78522"/>
        <dbReference type="EC" id="3.1.1.96"/>
    </reaction>
</comment>
<evidence type="ECO:0000313" key="8">
    <source>
        <dbReference type="Proteomes" id="UP000189513"/>
    </source>
</evidence>
<organism evidence="7 8">
    <name type="scientific">Cyberlindnera fabianii</name>
    <name type="common">Yeast</name>
    <name type="synonym">Hansenula fabianii</name>
    <dbReference type="NCBI Taxonomy" id="36022"/>
    <lineage>
        <taxon>Eukaryota</taxon>
        <taxon>Fungi</taxon>
        <taxon>Dikarya</taxon>
        <taxon>Ascomycota</taxon>
        <taxon>Saccharomycotina</taxon>
        <taxon>Saccharomycetes</taxon>
        <taxon>Phaffomycetales</taxon>
        <taxon>Phaffomycetaceae</taxon>
        <taxon>Cyberlindnera</taxon>
    </lineage>
</organism>
<comment type="catalytic activity">
    <reaction evidence="6">
        <text>a D-aminoacyl-tRNA + H2O = a tRNA + a D-alpha-amino acid + H(+)</text>
        <dbReference type="Rhea" id="RHEA:13953"/>
        <dbReference type="Rhea" id="RHEA-COMP:10123"/>
        <dbReference type="Rhea" id="RHEA-COMP:10124"/>
        <dbReference type="ChEBI" id="CHEBI:15377"/>
        <dbReference type="ChEBI" id="CHEBI:15378"/>
        <dbReference type="ChEBI" id="CHEBI:59871"/>
        <dbReference type="ChEBI" id="CHEBI:78442"/>
        <dbReference type="ChEBI" id="CHEBI:79333"/>
        <dbReference type="EC" id="3.1.1.96"/>
    </reaction>
</comment>
<dbReference type="AlphaFoldDB" id="A0A1V2L7K1"/>
<comment type="similarity">
    <text evidence="1">Belongs to the DTD family.</text>
</comment>
<proteinExistence type="inferred from homology"/>
<dbReference type="GO" id="GO:0051500">
    <property type="term" value="F:D-tyrosyl-tRNA(Tyr) deacylase activity"/>
    <property type="evidence" value="ECO:0007669"/>
    <property type="project" value="TreeGrafter"/>
</dbReference>
<keyword evidence="8" id="KW-1185">Reference proteome</keyword>
<evidence type="ECO:0000256" key="4">
    <source>
        <dbReference type="ARBA" id="ARBA00032747"/>
    </source>
</evidence>
<dbReference type="Gene3D" id="3.50.80.10">
    <property type="entry name" value="D-tyrosyl-tRNA(Tyr) deacylase"/>
    <property type="match status" value="1"/>
</dbReference>
<dbReference type="Pfam" id="PF02580">
    <property type="entry name" value="Tyr_Deacylase"/>
    <property type="match status" value="2"/>
</dbReference>
<dbReference type="STRING" id="36022.A0A1V2L7K1"/>
<dbReference type="EC" id="3.1.1.96" evidence="2"/>
<evidence type="ECO:0000256" key="5">
    <source>
        <dbReference type="ARBA" id="ARBA00047676"/>
    </source>
</evidence>
<dbReference type="Proteomes" id="UP000189513">
    <property type="component" value="Unassembled WGS sequence"/>
</dbReference>
<dbReference type="PANTHER" id="PTHR10472:SF5">
    <property type="entry name" value="D-AMINOACYL-TRNA DEACYLASE 1"/>
    <property type="match status" value="1"/>
</dbReference>
<evidence type="ECO:0000313" key="7">
    <source>
        <dbReference type="EMBL" id="ONH67011.1"/>
    </source>
</evidence>
<dbReference type="HAMAP" id="MF_00518">
    <property type="entry name" value="Deacylase_Dtd"/>
    <property type="match status" value="1"/>
</dbReference>
<reference evidence="8" key="1">
    <citation type="journal article" date="2017" name="Genome Announc.">
        <title>Genome sequences of Cyberlindnera fabianii 65, Pichia kudriavzevii 129, and Saccharomyces cerevisiae 131 isolated from fermented masau fruits in Zimbabwe.</title>
        <authorList>
            <person name="van Rijswijck I.M.H."/>
            <person name="Derks M.F.L."/>
            <person name="Abee T."/>
            <person name="de Ridder D."/>
            <person name="Smid E.J."/>
        </authorList>
    </citation>
    <scope>NUCLEOTIDE SEQUENCE [LARGE SCALE GENOMIC DNA]</scope>
    <source>
        <strain evidence="8">65</strain>
    </source>
</reference>
<comment type="caution">
    <text evidence="7">The sequence shown here is derived from an EMBL/GenBank/DDBJ whole genome shotgun (WGS) entry which is preliminary data.</text>
</comment>
<evidence type="ECO:0000256" key="3">
    <source>
        <dbReference type="ARBA" id="ARBA00020007"/>
    </source>
</evidence>
<evidence type="ECO:0000256" key="1">
    <source>
        <dbReference type="ARBA" id="ARBA00009673"/>
    </source>
</evidence>
<evidence type="ECO:0000256" key="2">
    <source>
        <dbReference type="ARBA" id="ARBA00013056"/>
    </source>
</evidence>
<protein>
    <recommendedName>
        <fullName evidence="3">D-aminoacyl-tRNA deacylase</fullName>
        <ecNumber evidence="2">3.1.1.96</ecNumber>
    </recommendedName>
    <alternativeName>
        <fullName evidence="4">Gly-tRNA(Ala) deacylase</fullName>
    </alternativeName>
</protein>
<dbReference type="VEuPathDB" id="FungiDB:BON22_3150"/>
<dbReference type="PANTHER" id="PTHR10472">
    <property type="entry name" value="D-TYROSYL-TRNA TYR DEACYLASE"/>
    <property type="match status" value="1"/>
</dbReference>
<dbReference type="GO" id="GO:0005737">
    <property type="term" value="C:cytoplasm"/>
    <property type="evidence" value="ECO:0007669"/>
    <property type="project" value="InterPro"/>
</dbReference>
<dbReference type="InterPro" id="IPR003732">
    <property type="entry name" value="Daa-tRNA_deacyls_DTD"/>
</dbReference>
<dbReference type="SUPFAM" id="SSF69500">
    <property type="entry name" value="DTD-like"/>
    <property type="match status" value="1"/>
</dbReference>
<dbReference type="OMA" id="VFGADMK"/>
<dbReference type="EMBL" id="MPUK01000005">
    <property type="protein sequence ID" value="ONH67011.1"/>
    <property type="molecule type" value="Genomic_DNA"/>
</dbReference>
<dbReference type="InterPro" id="IPR023509">
    <property type="entry name" value="DTD-like_sf"/>
</dbReference>
<sequence>MRIVIQKVKQASVTVDSQVVSSIQKGLVLLVGISTEDTEAEVEKMSSKVLKMRIFEDEAHTNLWKRTVKDANAQILSGKSSPSLFFLSKYLKILTAMLLVSQFTLMAGTKKGTKPDLHMAAKGPQAKPLYDQFLQRLKADLGEDNVKDGVFGAMMDVSLVNDGPVTITLDSDE</sequence>
<accession>A0A1V2L7K1</accession>